<dbReference type="AlphaFoldDB" id="A0A7D8ZAU4"/>
<dbReference type="InterPro" id="IPR015421">
    <property type="entry name" value="PyrdxlP-dep_Trfase_major"/>
</dbReference>
<keyword evidence="8" id="KW-1185">Reference proteome</keyword>
<organism evidence="7 8">
    <name type="scientific">Vanrija humicola</name>
    <name type="common">Yeast</name>
    <name type="synonym">Cryptococcus humicola</name>
    <dbReference type="NCBI Taxonomy" id="5417"/>
    <lineage>
        <taxon>Eukaryota</taxon>
        <taxon>Fungi</taxon>
        <taxon>Dikarya</taxon>
        <taxon>Basidiomycota</taxon>
        <taxon>Agaricomycotina</taxon>
        <taxon>Tremellomycetes</taxon>
        <taxon>Trichosporonales</taxon>
        <taxon>Trichosporonaceae</taxon>
        <taxon>Vanrija</taxon>
    </lineage>
</organism>
<dbReference type="Proteomes" id="UP000473826">
    <property type="component" value="Unassembled WGS sequence"/>
</dbReference>
<comment type="similarity">
    <text evidence="2">Belongs to the class-I pyridoxal-phosphate-dependent aminotransferase family.</text>
</comment>
<dbReference type="SUPFAM" id="SSF53383">
    <property type="entry name" value="PLP-dependent transferases"/>
    <property type="match status" value="1"/>
</dbReference>
<dbReference type="GO" id="GO:0006520">
    <property type="term" value="P:amino acid metabolic process"/>
    <property type="evidence" value="ECO:0007669"/>
    <property type="project" value="InterPro"/>
</dbReference>
<dbReference type="GO" id="GO:0030170">
    <property type="term" value="F:pyridoxal phosphate binding"/>
    <property type="evidence" value="ECO:0007669"/>
    <property type="project" value="InterPro"/>
</dbReference>
<evidence type="ECO:0000256" key="1">
    <source>
        <dbReference type="ARBA" id="ARBA00001933"/>
    </source>
</evidence>
<dbReference type="PANTHER" id="PTHR46383">
    <property type="entry name" value="ASPARTATE AMINOTRANSFERASE"/>
    <property type="match status" value="1"/>
</dbReference>
<dbReference type="PANTHER" id="PTHR46383:SF1">
    <property type="entry name" value="ASPARTATE AMINOTRANSFERASE"/>
    <property type="match status" value="1"/>
</dbReference>
<dbReference type="CDD" id="cd00609">
    <property type="entry name" value="AAT_like"/>
    <property type="match status" value="1"/>
</dbReference>
<keyword evidence="4" id="KW-0808">Transferase</keyword>
<dbReference type="Gene3D" id="3.40.640.10">
    <property type="entry name" value="Type I PLP-dependent aspartate aminotransferase-like (Major domain)"/>
    <property type="match status" value="1"/>
</dbReference>
<evidence type="ECO:0000256" key="4">
    <source>
        <dbReference type="ARBA" id="ARBA00022679"/>
    </source>
</evidence>
<dbReference type="EMBL" id="QKWK01000004">
    <property type="protein sequence ID" value="TXT11042.1"/>
    <property type="molecule type" value="Genomic_DNA"/>
</dbReference>
<dbReference type="InterPro" id="IPR015424">
    <property type="entry name" value="PyrdxlP-dep_Trfase"/>
</dbReference>
<dbReference type="OrthoDB" id="7042322at2759"/>
<dbReference type="InterPro" id="IPR050596">
    <property type="entry name" value="AspAT/PAT-like"/>
</dbReference>
<accession>A0A7D8ZAU4</accession>
<dbReference type="InterPro" id="IPR004839">
    <property type="entry name" value="Aminotransferase_I/II_large"/>
</dbReference>
<keyword evidence="3" id="KW-0032">Aminotransferase</keyword>
<protein>
    <recommendedName>
        <fullName evidence="6">Aminotransferase class I/classII large domain-containing protein</fullName>
    </recommendedName>
</protein>
<gene>
    <name evidence="7" type="ORF">VHUM_01793</name>
</gene>
<sequence>MPRFALAPAVRATAAPPIPKAKAWGPVYAASAAARTAPLLDLSQGVPGTPPDARVLAALADVAGTFEAAKYGAILGEPGLRAGLAAELRVKYGLDDGALTADDVAITTGCNMAFLNLLMILCEPNTSSVLIPLPSYFNHAMSLSLQSVVADYIPADPSAGFQPSLAAARAILERGTRAVNGREVTPRAIVLVTPNNPTGAVYAPDTLKQWYTLAQEFNIPLVLDETYRDFVDAPHRLFEEPDWRDTLVTLGSFSKGYRLPGHRLGSITAGPELLQQVATVLDCMQICPPRTAQLAITPLLPALRGDLAAGNAAIAARRSLFERVVSAVPGWRVVSSGGYFAYVQFPAAYRERADALGLKAGESVGSEAVARALGERCGVVTLPGAFFMPPLEDAAVWDAIPEGDALRADQWIRFAIANVSDETIAQLGPRLAQLNALLGL</sequence>
<name>A0A7D8ZAU4_VANHU</name>
<dbReference type="GO" id="GO:0008483">
    <property type="term" value="F:transaminase activity"/>
    <property type="evidence" value="ECO:0007669"/>
    <property type="project" value="UniProtKB-KW"/>
</dbReference>
<keyword evidence="5" id="KW-0663">Pyridoxal phosphate</keyword>
<evidence type="ECO:0000259" key="6">
    <source>
        <dbReference type="Pfam" id="PF00155"/>
    </source>
</evidence>
<evidence type="ECO:0000256" key="5">
    <source>
        <dbReference type="ARBA" id="ARBA00022898"/>
    </source>
</evidence>
<evidence type="ECO:0000256" key="2">
    <source>
        <dbReference type="ARBA" id="ARBA00007441"/>
    </source>
</evidence>
<comment type="caution">
    <text evidence="7">The sequence shown here is derived from an EMBL/GenBank/DDBJ whole genome shotgun (WGS) entry which is preliminary data.</text>
</comment>
<evidence type="ECO:0000313" key="8">
    <source>
        <dbReference type="Proteomes" id="UP000473826"/>
    </source>
</evidence>
<proteinExistence type="inferred from homology"/>
<evidence type="ECO:0000256" key="3">
    <source>
        <dbReference type="ARBA" id="ARBA00022576"/>
    </source>
</evidence>
<dbReference type="Pfam" id="PF00155">
    <property type="entry name" value="Aminotran_1_2"/>
    <property type="match status" value="1"/>
</dbReference>
<reference evidence="7 8" key="1">
    <citation type="journal article" date="2019" name="PLoS Genet.">
        <title>Convergent evolution of linked mating-type loci in basidiomycete fungi.</title>
        <authorList>
            <person name="Sun S."/>
            <person name="Coelho M.A."/>
            <person name="Heitman J."/>
            <person name="Nowrousian M."/>
        </authorList>
    </citation>
    <scope>NUCLEOTIDE SEQUENCE [LARGE SCALE GENOMIC DNA]</scope>
    <source>
        <strain evidence="7 8">CBS 4282</strain>
    </source>
</reference>
<comment type="cofactor">
    <cofactor evidence="1">
        <name>pyridoxal 5'-phosphate</name>
        <dbReference type="ChEBI" id="CHEBI:597326"/>
    </cofactor>
</comment>
<dbReference type="NCBIfam" id="NF005732">
    <property type="entry name" value="PRK07550.1"/>
    <property type="match status" value="1"/>
</dbReference>
<feature type="domain" description="Aminotransferase class I/classII large" evidence="6">
    <location>
        <begin position="39"/>
        <end position="427"/>
    </location>
</feature>
<evidence type="ECO:0000313" key="7">
    <source>
        <dbReference type="EMBL" id="TXT11042.1"/>
    </source>
</evidence>